<evidence type="ECO:0000256" key="4">
    <source>
        <dbReference type="ARBA" id="ARBA00022553"/>
    </source>
</evidence>
<dbReference type="InterPro" id="IPR000700">
    <property type="entry name" value="PAS-assoc_C"/>
</dbReference>
<feature type="transmembrane region" description="Helical" evidence="12">
    <location>
        <begin position="307"/>
        <end position="326"/>
    </location>
</feature>
<evidence type="ECO:0000256" key="9">
    <source>
        <dbReference type="ARBA" id="ARBA00023012"/>
    </source>
</evidence>
<comment type="subcellular location">
    <subcellularLocation>
        <location evidence="2">Membrane</location>
    </subcellularLocation>
</comment>
<name>A0A5C6Q2U3_9GAMM</name>
<evidence type="ECO:0000256" key="6">
    <source>
        <dbReference type="ARBA" id="ARBA00022741"/>
    </source>
</evidence>
<dbReference type="PROSITE" id="PS50112">
    <property type="entry name" value="PAS"/>
    <property type="match status" value="1"/>
</dbReference>
<evidence type="ECO:0000256" key="7">
    <source>
        <dbReference type="ARBA" id="ARBA00022777"/>
    </source>
</evidence>
<dbReference type="Pfam" id="PF02518">
    <property type="entry name" value="HATPase_c"/>
    <property type="match status" value="1"/>
</dbReference>
<dbReference type="PANTHER" id="PTHR43047">
    <property type="entry name" value="TWO-COMPONENT HISTIDINE PROTEIN KINASE"/>
    <property type="match status" value="1"/>
</dbReference>
<dbReference type="CDD" id="cd00082">
    <property type="entry name" value="HisKA"/>
    <property type="match status" value="1"/>
</dbReference>
<comment type="caution">
    <text evidence="17">The sequence shown here is derived from an EMBL/GenBank/DDBJ whole genome shotgun (WGS) entry which is preliminary data.</text>
</comment>
<feature type="domain" description="Histidine kinase" evidence="13">
    <location>
        <begin position="490"/>
        <end position="738"/>
    </location>
</feature>
<keyword evidence="12" id="KW-1133">Transmembrane helix</keyword>
<dbReference type="SUPFAM" id="SSF47384">
    <property type="entry name" value="Homodimeric domain of signal transducing histidine kinase"/>
    <property type="match status" value="1"/>
</dbReference>
<dbReference type="PROSITE" id="PS50113">
    <property type="entry name" value="PAC"/>
    <property type="match status" value="1"/>
</dbReference>
<feature type="transmembrane region" description="Helical" evidence="12">
    <location>
        <begin position="15"/>
        <end position="33"/>
    </location>
</feature>
<accession>A0A5C6Q2U3</accession>
<dbReference type="NCBIfam" id="TIGR00229">
    <property type="entry name" value="sensory_box"/>
    <property type="match status" value="1"/>
</dbReference>
<dbReference type="InterPro" id="IPR001610">
    <property type="entry name" value="PAC"/>
</dbReference>
<dbReference type="GO" id="GO:0005886">
    <property type="term" value="C:plasma membrane"/>
    <property type="evidence" value="ECO:0007669"/>
    <property type="project" value="TreeGrafter"/>
</dbReference>
<evidence type="ECO:0000256" key="11">
    <source>
        <dbReference type="ARBA" id="ARBA00023306"/>
    </source>
</evidence>
<keyword evidence="12" id="KW-0812">Transmembrane</keyword>
<dbReference type="PANTHER" id="PTHR43047:SF63">
    <property type="entry name" value="HISTIDINE KINASE"/>
    <property type="match status" value="1"/>
</dbReference>
<dbReference type="Proteomes" id="UP000321917">
    <property type="component" value="Unassembled WGS sequence"/>
</dbReference>
<keyword evidence="11" id="KW-0131">Cell cycle</keyword>
<evidence type="ECO:0000256" key="12">
    <source>
        <dbReference type="SAM" id="Phobius"/>
    </source>
</evidence>
<gene>
    <name evidence="16" type="ORF">ESZ26_11615</name>
    <name evidence="17" type="ORF">ESZ27_17665</name>
</gene>
<dbReference type="Proteomes" id="UP000321525">
    <property type="component" value="Unassembled WGS sequence"/>
</dbReference>
<dbReference type="SMART" id="SM00388">
    <property type="entry name" value="HisKA"/>
    <property type="match status" value="1"/>
</dbReference>
<dbReference type="InterPro" id="IPR000014">
    <property type="entry name" value="PAS"/>
</dbReference>
<evidence type="ECO:0000256" key="5">
    <source>
        <dbReference type="ARBA" id="ARBA00022679"/>
    </source>
</evidence>
<keyword evidence="5" id="KW-0808">Transferase</keyword>
<dbReference type="InterPro" id="IPR003661">
    <property type="entry name" value="HisK_dim/P_dom"/>
</dbReference>
<evidence type="ECO:0000256" key="2">
    <source>
        <dbReference type="ARBA" id="ARBA00004370"/>
    </source>
</evidence>
<dbReference type="InterPro" id="IPR036097">
    <property type="entry name" value="HisK_dim/P_sf"/>
</dbReference>
<keyword evidence="9" id="KW-0902">Two-component regulatory system</keyword>
<dbReference type="GO" id="GO:0000155">
    <property type="term" value="F:phosphorelay sensor kinase activity"/>
    <property type="evidence" value="ECO:0007669"/>
    <property type="project" value="InterPro"/>
</dbReference>
<dbReference type="PROSITE" id="PS50109">
    <property type="entry name" value="HIS_KIN"/>
    <property type="match status" value="1"/>
</dbReference>
<dbReference type="InterPro" id="IPR035965">
    <property type="entry name" value="PAS-like_dom_sf"/>
</dbReference>
<dbReference type="CDD" id="cd00130">
    <property type="entry name" value="PAS"/>
    <property type="match status" value="1"/>
</dbReference>
<evidence type="ECO:0000256" key="3">
    <source>
        <dbReference type="ARBA" id="ARBA00012438"/>
    </source>
</evidence>
<keyword evidence="4" id="KW-0597">Phosphoprotein</keyword>
<keyword evidence="7" id="KW-0418">Kinase</keyword>
<dbReference type="SMART" id="SM00387">
    <property type="entry name" value="HATPase_c"/>
    <property type="match status" value="1"/>
</dbReference>
<dbReference type="FunFam" id="3.30.565.10:FF:000010">
    <property type="entry name" value="Sensor histidine kinase RcsC"/>
    <property type="match status" value="1"/>
</dbReference>
<dbReference type="SUPFAM" id="SSF55785">
    <property type="entry name" value="PYP-like sensor domain (PAS domain)"/>
    <property type="match status" value="1"/>
</dbReference>
<evidence type="ECO:0000259" key="15">
    <source>
        <dbReference type="PROSITE" id="PS50113"/>
    </source>
</evidence>
<dbReference type="InterPro" id="IPR004358">
    <property type="entry name" value="Sig_transdc_His_kin-like_C"/>
</dbReference>
<keyword evidence="6" id="KW-0547">Nucleotide-binding</keyword>
<protein>
    <recommendedName>
        <fullName evidence="3">histidine kinase</fullName>
        <ecNumber evidence="3">2.7.13.3</ecNumber>
    </recommendedName>
</protein>
<dbReference type="EC" id="2.7.13.3" evidence="3"/>
<evidence type="ECO:0000313" key="19">
    <source>
        <dbReference type="Proteomes" id="UP000321917"/>
    </source>
</evidence>
<evidence type="ECO:0000313" key="18">
    <source>
        <dbReference type="Proteomes" id="UP000321525"/>
    </source>
</evidence>
<dbReference type="InterPro" id="IPR005467">
    <property type="entry name" value="His_kinase_dom"/>
</dbReference>
<evidence type="ECO:0000313" key="17">
    <source>
        <dbReference type="EMBL" id="TWX63151.1"/>
    </source>
</evidence>
<dbReference type="Pfam" id="PF13426">
    <property type="entry name" value="PAS_9"/>
    <property type="match status" value="1"/>
</dbReference>
<dbReference type="InterPro" id="IPR036890">
    <property type="entry name" value="HATPase_C_sf"/>
</dbReference>
<evidence type="ECO:0000259" key="14">
    <source>
        <dbReference type="PROSITE" id="PS50112"/>
    </source>
</evidence>
<dbReference type="FunFam" id="1.10.287.130:FF:000038">
    <property type="entry name" value="Sensory transduction histidine kinase"/>
    <property type="match status" value="1"/>
</dbReference>
<dbReference type="RefSeq" id="WP_146799682.1">
    <property type="nucleotide sequence ID" value="NZ_VOLP01000014.1"/>
</dbReference>
<keyword evidence="10 12" id="KW-0472">Membrane</keyword>
<keyword evidence="8" id="KW-0067">ATP-binding</keyword>
<dbReference type="Pfam" id="PF00512">
    <property type="entry name" value="HisKA"/>
    <property type="match status" value="1"/>
</dbReference>
<feature type="domain" description="PAS" evidence="14">
    <location>
        <begin position="346"/>
        <end position="401"/>
    </location>
</feature>
<dbReference type="SMART" id="SM00086">
    <property type="entry name" value="PAC"/>
    <property type="match status" value="1"/>
</dbReference>
<dbReference type="CDD" id="cd16922">
    <property type="entry name" value="HATPase_EvgS-ArcB-TorS-like"/>
    <property type="match status" value="1"/>
</dbReference>
<evidence type="ECO:0000256" key="1">
    <source>
        <dbReference type="ARBA" id="ARBA00000085"/>
    </source>
</evidence>
<evidence type="ECO:0000256" key="8">
    <source>
        <dbReference type="ARBA" id="ARBA00022840"/>
    </source>
</evidence>
<reference evidence="17 19" key="1">
    <citation type="submission" date="2019-07" db="EMBL/GenBank/DDBJ databases">
        <title>Genomes of sea-ice associated Colwellia species.</title>
        <authorList>
            <person name="Bowman J.P."/>
        </authorList>
    </citation>
    <scope>NUCLEOTIDE SEQUENCE [LARGE SCALE GENOMIC DNA]</scope>
    <source>
        <strain evidence="16 18">ACAM 607</strain>
        <strain evidence="17 19">IC036</strain>
    </source>
</reference>
<dbReference type="Gene3D" id="3.30.565.10">
    <property type="entry name" value="Histidine kinase-like ATPase, C-terminal domain"/>
    <property type="match status" value="1"/>
</dbReference>
<dbReference type="PRINTS" id="PR00344">
    <property type="entry name" value="BCTRLSENSOR"/>
</dbReference>
<dbReference type="AlphaFoldDB" id="A0A5C6Q2U3"/>
<dbReference type="EMBL" id="VOLQ01000051">
    <property type="protein sequence ID" value="TWX63151.1"/>
    <property type="molecule type" value="Genomic_DNA"/>
</dbReference>
<sequence>MKFSPLLSHPAVKPFSLLIVFALSVTMCGLLIFQYQKNIILERSEDNLASIANLKVERIDYWLDGLERDALIMSEDYYLTYMLESWQRGGAPYDINRHNILHRLKAIQDSNKYAALTLLDLNGLVILSTNPNIINQPDESIQQQVMDVIQSKQMILGEINLGQKKKLKMAMLVPLFFESQEGRQIIGVLYFRIHPEQFLFPMLDAWPVGRLSAETLLVRRDGGEALYLNEVLRKKDLSLSMSIPLNQEDIPGTNAVNGKTGFFYGVDYQNVPVISYLAQIPRMDWGMVAKVDEDEVYAPIYRRARQLLWMGGILFSVVSLATWLYVRRTSAVELARLKADKELKKSEESLRLLVTSVRDYAIIMLEPDGRISSWNKGAEYITGYAFVDVFGQFFSCLYPHDEITAGQPQKELNVARELGRFEINGWQIRKNGTRFWANTVITAIHATNNKVIGFAQVMRDISEQRQTEQLRAESEALRHASQMKSEFLASMSHELRTPLNAIIGFSEVLRDGLVGDLSEQQSKYIGNIFESGQHLLSLINDVLDLSKVEAGKMILDIETFQLASLLHDCTSMVKEKALSREIELIVDVQEDLGFMQCDGRKLKQIIYNLLSNAVKFTPQGGKIKLSGCRVVRADAIMNTENNSWKTRLITDADSIQGTFDEFLEITVNDTGIGISDTDLNKLFQPFTQIDSSLSRKYGGTGLGLVMVKALAGLHGGFMAVSSAEDKGSCFKVWLPWRDISTKDVSVSAKPLAIINDQCMASTLVEEHDLSGAITVEKTL</sequence>
<feature type="domain" description="PAC" evidence="15">
    <location>
        <begin position="421"/>
        <end position="473"/>
    </location>
</feature>
<dbReference type="GO" id="GO:0009927">
    <property type="term" value="F:histidine phosphotransfer kinase activity"/>
    <property type="evidence" value="ECO:0007669"/>
    <property type="project" value="TreeGrafter"/>
</dbReference>
<evidence type="ECO:0000313" key="16">
    <source>
        <dbReference type="EMBL" id="TWX58335.1"/>
    </source>
</evidence>
<dbReference type="EMBL" id="VOLR01000015">
    <property type="protein sequence ID" value="TWX58335.1"/>
    <property type="molecule type" value="Genomic_DNA"/>
</dbReference>
<evidence type="ECO:0000256" key="10">
    <source>
        <dbReference type="ARBA" id="ARBA00023136"/>
    </source>
</evidence>
<dbReference type="Gene3D" id="1.10.287.130">
    <property type="match status" value="1"/>
</dbReference>
<organism evidence="17 19">
    <name type="scientific">Colwellia hornerae</name>
    <dbReference type="NCBI Taxonomy" id="89402"/>
    <lineage>
        <taxon>Bacteria</taxon>
        <taxon>Pseudomonadati</taxon>
        <taxon>Pseudomonadota</taxon>
        <taxon>Gammaproteobacteria</taxon>
        <taxon>Alteromonadales</taxon>
        <taxon>Colwelliaceae</taxon>
        <taxon>Colwellia</taxon>
    </lineage>
</organism>
<keyword evidence="18" id="KW-1185">Reference proteome</keyword>
<dbReference type="OrthoDB" id="9810730at2"/>
<dbReference type="SUPFAM" id="SSF55874">
    <property type="entry name" value="ATPase domain of HSP90 chaperone/DNA topoisomerase II/histidine kinase"/>
    <property type="match status" value="1"/>
</dbReference>
<comment type="catalytic activity">
    <reaction evidence="1">
        <text>ATP + protein L-histidine = ADP + protein N-phospho-L-histidine.</text>
        <dbReference type="EC" id="2.7.13.3"/>
    </reaction>
</comment>
<dbReference type="InterPro" id="IPR003594">
    <property type="entry name" value="HATPase_dom"/>
</dbReference>
<evidence type="ECO:0000259" key="13">
    <source>
        <dbReference type="PROSITE" id="PS50109"/>
    </source>
</evidence>
<dbReference type="GO" id="GO:0005524">
    <property type="term" value="F:ATP binding"/>
    <property type="evidence" value="ECO:0007669"/>
    <property type="project" value="UniProtKB-KW"/>
</dbReference>
<proteinExistence type="predicted"/>
<dbReference type="Gene3D" id="3.30.450.20">
    <property type="entry name" value="PAS domain"/>
    <property type="match status" value="2"/>
</dbReference>